<dbReference type="Proteomes" id="UP001197974">
    <property type="component" value="Chromosome"/>
</dbReference>
<dbReference type="RefSeq" id="WP_226542340.1">
    <property type="nucleotide sequence ID" value="NZ_CP129013.1"/>
</dbReference>
<evidence type="ECO:0000313" key="2">
    <source>
        <dbReference type="Proteomes" id="UP001197974"/>
    </source>
</evidence>
<dbReference type="Gene3D" id="3.30.500.20">
    <property type="entry name" value="BH3703-like domains"/>
    <property type="match status" value="1"/>
</dbReference>
<protein>
    <submittedName>
        <fullName evidence="1">DUF600 family protein</fullName>
    </submittedName>
</protein>
<gene>
    <name evidence="1" type="ORF">LC087_18410</name>
</gene>
<dbReference type="EMBL" id="CP129013">
    <property type="protein sequence ID" value="WLR42625.1"/>
    <property type="molecule type" value="Genomic_DNA"/>
</dbReference>
<reference evidence="1 2" key="1">
    <citation type="submission" date="2023-06" db="EMBL/GenBank/DDBJ databases">
        <title>Five Gram-positive bacteria isolated from mangrove sediments in Shenzhen, Guangdong, China.</title>
        <authorList>
            <person name="Yu S."/>
            <person name="Zheng W."/>
            <person name="Huang Y."/>
        </authorList>
    </citation>
    <scope>NUCLEOTIDE SEQUENCE [LARGE SCALE GENOMIC DNA]</scope>
    <source>
        <strain evidence="1 2">SaN35-3</strain>
    </source>
</reference>
<accession>A0ABY9JTC0</accession>
<sequence>MKEFEDSFSELQGDMISICLEYVEDRADKVYVYASCEEGIISSSYFYLINNTYVEPHKINDSLNVDNERYDVSPKRQSMVLRIICEDIQKIKLLCKEYERDIPTEMKLIYDVKNGNFKAEYKYDLVYTNDDIKTADHIANEWFEEVKKITFNVT</sequence>
<evidence type="ECO:0000313" key="1">
    <source>
        <dbReference type="EMBL" id="WLR42625.1"/>
    </source>
</evidence>
<name>A0ABY9JTC0_9BACI</name>
<organism evidence="1 2">
    <name type="scientific">Bacillus carboniphilus</name>
    <dbReference type="NCBI Taxonomy" id="86663"/>
    <lineage>
        <taxon>Bacteria</taxon>
        <taxon>Bacillati</taxon>
        <taxon>Bacillota</taxon>
        <taxon>Bacilli</taxon>
        <taxon>Bacillales</taxon>
        <taxon>Bacillaceae</taxon>
        <taxon>Bacillus</taxon>
    </lineage>
</organism>
<proteinExistence type="predicted"/>
<keyword evidence="2" id="KW-1185">Reference proteome</keyword>